<sequence length="322" mass="35521">MSRYYPTACKATVFAADPFDAKTDAETLRAAMKGLGTDEQAILDILGNRTIVQRLEIAERFKTLYGKELLSELKSELGGHFEDAVVAMMTSLPDLYAKEVHDAVSGIGTDEGALVEILCTLSNYGIRTIAATYEKMYGKSLEDAIKGDTSGHFKRLLVSLCTANRDESTDVKPAEVTSDAESLHAAGEGQWGTDESTFNSILVSRSYAHLRRVFEEYEKLAGHDIEDAIKREFHGSLEKGYLGVVRSVKNKAAYFAKQLHKAMSGAGTDDKTLIRIIVTRSEIDLGDIKEMYQQLYEHSLESKIDSDCSGYYKKLLLAVVAS</sequence>
<dbReference type="GO" id="GO:0005509">
    <property type="term" value="F:calcium ion binding"/>
    <property type="evidence" value="ECO:0007669"/>
    <property type="project" value="InterPro"/>
</dbReference>
<evidence type="ECO:0000256" key="3">
    <source>
        <dbReference type="ARBA" id="ARBA00022837"/>
    </source>
</evidence>
<dbReference type="GO" id="GO:0005886">
    <property type="term" value="C:plasma membrane"/>
    <property type="evidence" value="ECO:0007669"/>
    <property type="project" value="TreeGrafter"/>
</dbReference>
<protein>
    <recommendedName>
        <fullName evidence="6">Annexin</fullName>
    </recommendedName>
</protein>
<keyword evidence="4 6" id="KW-0041">Annexin</keyword>
<dbReference type="GO" id="GO:0005544">
    <property type="term" value="F:calcium-dependent phospholipid binding"/>
    <property type="evidence" value="ECO:0007669"/>
    <property type="project" value="UniProtKB-KW"/>
</dbReference>
<dbReference type="FunFam" id="1.10.220.10:FF:000002">
    <property type="entry name" value="Annexin"/>
    <property type="match status" value="1"/>
</dbReference>
<reference evidence="7" key="1">
    <citation type="journal article" date="2024" name="Gigascience">
        <title>Chromosome-level genome of the poultry shaft louse Menopon gallinae provides insight into the host-switching and adaptive evolution of parasitic lice.</title>
        <authorList>
            <person name="Xu Y."/>
            <person name="Ma L."/>
            <person name="Liu S."/>
            <person name="Liang Y."/>
            <person name="Liu Q."/>
            <person name="He Z."/>
            <person name="Tian L."/>
            <person name="Duan Y."/>
            <person name="Cai W."/>
            <person name="Li H."/>
            <person name="Song F."/>
        </authorList>
    </citation>
    <scope>NUCLEOTIDE SEQUENCE</scope>
    <source>
        <strain evidence="7">Cailab_2023a</strain>
    </source>
</reference>
<proteinExistence type="inferred from homology"/>
<name>A0AAW2HJV7_9NEOP</name>
<dbReference type="InterPro" id="IPR018502">
    <property type="entry name" value="Annexin_repeat"/>
</dbReference>
<evidence type="ECO:0000256" key="5">
    <source>
        <dbReference type="ARBA" id="ARBA00023302"/>
    </source>
</evidence>
<dbReference type="SMART" id="SM00335">
    <property type="entry name" value="ANX"/>
    <property type="match status" value="4"/>
</dbReference>
<dbReference type="Gene3D" id="1.10.220.10">
    <property type="entry name" value="Annexin"/>
    <property type="match status" value="4"/>
</dbReference>
<dbReference type="PANTHER" id="PTHR10502:SF233">
    <property type="entry name" value="ANNEXIN B9"/>
    <property type="match status" value="1"/>
</dbReference>
<dbReference type="SUPFAM" id="SSF47874">
    <property type="entry name" value="Annexin"/>
    <property type="match status" value="1"/>
</dbReference>
<keyword evidence="3 6" id="KW-0106">Calcium</keyword>
<keyword evidence="5 6" id="KW-0111">Calcium/phospholipid-binding</keyword>
<dbReference type="FunFam" id="1.10.220.10:FF:000010">
    <property type="entry name" value="Annexin"/>
    <property type="match status" value="1"/>
</dbReference>
<comment type="similarity">
    <text evidence="1 6">Belongs to the annexin family.</text>
</comment>
<gene>
    <name evidence="7" type="ORF">PYX00_007585</name>
</gene>
<dbReference type="InterPro" id="IPR001464">
    <property type="entry name" value="Annexin"/>
</dbReference>
<dbReference type="EMBL" id="JARGDH010000004">
    <property type="protein sequence ID" value="KAL0270047.1"/>
    <property type="molecule type" value="Genomic_DNA"/>
</dbReference>
<comment type="domain">
    <text evidence="6">A pair of annexin repeats may form one binding site for calcium and phospholipid.</text>
</comment>
<dbReference type="GO" id="GO:0001786">
    <property type="term" value="F:phosphatidylserine binding"/>
    <property type="evidence" value="ECO:0007669"/>
    <property type="project" value="TreeGrafter"/>
</dbReference>
<dbReference type="GO" id="GO:0005634">
    <property type="term" value="C:nucleus"/>
    <property type="evidence" value="ECO:0007669"/>
    <property type="project" value="TreeGrafter"/>
</dbReference>
<dbReference type="FunFam" id="1.10.220.10:FF:000001">
    <property type="entry name" value="Annexin"/>
    <property type="match status" value="1"/>
</dbReference>
<evidence type="ECO:0000256" key="4">
    <source>
        <dbReference type="ARBA" id="ARBA00023216"/>
    </source>
</evidence>
<comment type="caution">
    <text evidence="7">The sequence shown here is derived from an EMBL/GenBank/DDBJ whole genome shotgun (WGS) entry which is preliminary data.</text>
</comment>
<dbReference type="GO" id="GO:0032509">
    <property type="term" value="P:endosome transport via multivesicular body sorting pathway"/>
    <property type="evidence" value="ECO:0007669"/>
    <property type="project" value="TreeGrafter"/>
</dbReference>
<evidence type="ECO:0000256" key="1">
    <source>
        <dbReference type="ARBA" id="ARBA00007831"/>
    </source>
</evidence>
<evidence type="ECO:0000256" key="2">
    <source>
        <dbReference type="ARBA" id="ARBA00022737"/>
    </source>
</evidence>
<evidence type="ECO:0000256" key="6">
    <source>
        <dbReference type="RuleBase" id="RU003540"/>
    </source>
</evidence>
<dbReference type="InterPro" id="IPR018252">
    <property type="entry name" value="Annexin_repeat_CS"/>
</dbReference>
<dbReference type="PROSITE" id="PS00223">
    <property type="entry name" value="ANNEXIN_1"/>
    <property type="match status" value="2"/>
</dbReference>
<dbReference type="FunFam" id="1.10.220.10:FF:000004">
    <property type="entry name" value="Annexin"/>
    <property type="match status" value="1"/>
</dbReference>
<dbReference type="InterPro" id="IPR037104">
    <property type="entry name" value="Annexin_sf"/>
</dbReference>
<dbReference type="GO" id="GO:0005737">
    <property type="term" value="C:cytoplasm"/>
    <property type="evidence" value="ECO:0007669"/>
    <property type="project" value="TreeGrafter"/>
</dbReference>
<dbReference type="PROSITE" id="PS51897">
    <property type="entry name" value="ANNEXIN_2"/>
    <property type="match status" value="4"/>
</dbReference>
<keyword evidence="2 6" id="KW-0677">Repeat</keyword>
<accession>A0AAW2HJV7</accession>
<dbReference type="PANTHER" id="PTHR10502">
    <property type="entry name" value="ANNEXIN"/>
    <property type="match status" value="1"/>
</dbReference>
<dbReference type="EMBL" id="JARGDH010000004">
    <property type="protein sequence ID" value="KAL0270048.1"/>
    <property type="molecule type" value="Genomic_DNA"/>
</dbReference>
<dbReference type="PRINTS" id="PR00196">
    <property type="entry name" value="ANNEXIN"/>
</dbReference>
<dbReference type="GO" id="GO:0012506">
    <property type="term" value="C:vesicle membrane"/>
    <property type="evidence" value="ECO:0007669"/>
    <property type="project" value="TreeGrafter"/>
</dbReference>
<evidence type="ECO:0000313" key="7">
    <source>
        <dbReference type="EMBL" id="KAL0270047.1"/>
    </source>
</evidence>
<dbReference type="AlphaFoldDB" id="A0AAW2HJV7"/>
<dbReference type="Pfam" id="PF00191">
    <property type="entry name" value="Annexin"/>
    <property type="match status" value="4"/>
</dbReference>
<organism evidence="7">
    <name type="scientific">Menopon gallinae</name>
    <name type="common">poultry shaft louse</name>
    <dbReference type="NCBI Taxonomy" id="328185"/>
    <lineage>
        <taxon>Eukaryota</taxon>
        <taxon>Metazoa</taxon>
        <taxon>Ecdysozoa</taxon>
        <taxon>Arthropoda</taxon>
        <taxon>Hexapoda</taxon>
        <taxon>Insecta</taxon>
        <taxon>Pterygota</taxon>
        <taxon>Neoptera</taxon>
        <taxon>Paraneoptera</taxon>
        <taxon>Psocodea</taxon>
        <taxon>Troctomorpha</taxon>
        <taxon>Phthiraptera</taxon>
        <taxon>Amblycera</taxon>
        <taxon>Menoponidae</taxon>
        <taxon>Menopon</taxon>
    </lineage>
</organism>